<organism evidence="1 2">
    <name type="scientific">Cichorium intybus</name>
    <name type="common">Chicory</name>
    <dbReference type="NCBI Taxonomy" id="13427"/>
    <lineage>
        <taxon>Eukaryota</taxon>
        <taxon>Viridiplantae</taxon>
        <taxon>Streptophyta</taxon>
        <taxon>Embryophyta</taxon>
        <taxon>Tracheophyta</taxon>
        <taxon>Spermatophyta</taxon>
        <taxon>Magnoliopsida</taxon>
        <taxon>eudicotyledons</taxon>
        <taxon>Gunneridae</taxon>
        <taxon>Pentapetalae</taxon>
        <taxon>asterids</taxon>
        <taxon>campanulids</taxon>
        <taxon>Asterales</taxon>
        <taxon>Asteraceae</taxon>
        <taxon>Cichorioideae</taxon>
        <taxon>Cichorieae</taxon>
        <taxon>Cichoriinae</taxon>
        <taxon>Cichorium</taxon>
    </lineage>
</organism>
<gene>
    <name evidence="1" type="ORF">L2E82_32482</name>
</gene>
<accession>A0ACB9BHL7</accession>
<sequence length="213" mass="23006">MKSSLSDALFLLFVITTQSICSTTTGAASTGENVVKDATGKKVLNNVPYHIGPVISANGGRIKLTDAMNNKKICPFNVVQDPSDVNLGGQFSFTLIAKEKYLLTSRILGIDSGSPKSPCNKSTFWTVPDAEAKPPANLITTGDYFDEAATCFQIVEYPKPTNPKVHSYMLQHCPSFCGAGPRTCFNASIYLDKGVRRLASSGGTPFEFVFYKV</sequence>
<evidence type="ECO:0000313" key="1">
    <source>
        <dbReference type="EMBL" id="KAI3721470.1"/>
    </source>
</evidence>
<reference evidence="2" key="1">
    <citation type="journal article" date="2022" name="Mol. Ecol. Resour.">
        <title>The genomes of chicory, endive, great burdock and yacon provide insights into Asteraceae palaeo-polyploidization history and plant inulin production.</title>
        <authorList>
            <person name="Fan W."/>
            <person name="Wang S."/>
            <person name="Wang H."/>
            <person name="Wang A."/>
            <person name="Jiang F."/>
            <person name="Liu H."/>
            <person name="Zhao H."/>
            <person name="Xu D."/>
            <person name="Zhang Y."/>
        </authorList>
    </citation>
    <scope>NUCLEOTIDE SEQUENCE [LARGE SCALE GENOMIC DNA]</scope>
    <source>
        <strain evidence="2">cv. Punajuju</strain>
    </source>
</reference>
<name>A0ACB9BHL7_CICIN</name>
<comment type="caution">
    <text evidence="1">The sequence shown here is derived from an EMBL/GenBank/DDBJ whole genome shotgun (WGS) entry which is preliminary data.</text>
</comment>
<dbReference type="EMBL" id="CM042014">
    <property type="protein sequence ID" value="KAI3721470.1"/>
    <property type="molecule type" value="Genomic_DNA"/>
</dbReference>
<dbReference type="Proteomes" id="UP001055811">
    <property type="component" value="Linkage Group LG06"/>
</dbReference>
<keyword evidence="2" id="KW-1185">Reference proteome</keyword>
<evidence type="ECO:0000313" key="2">
    <source>
        <dbReference type="Proteomes" id="UP001055811"/>
    </source>
</evidence>
<proteinExistence type="predicted"/>
<reference evidence="1 2" key="2">
    <citation type="journal article" date="2022" name="Mol. Ecol. Resour.">
        <title>The genomes of chicory, endive, great burdock and yacon provide insights into Asteraceae paleo-polyploidization history and plant inulin production.</title>
        <authorList>
            <person name="Fan W."/>
            <person name="Wang S."/>
            <person name="Wang H."/>
            <person name="Wang A."/>
            <person name="Jiang F."/>
            <person name="Liu H."/>
            <person name="Zhao H."/>
            <person name="Xu D."/>
            <person name="Zhang Y."/>
        </authorList>
    </citation>
    <scope>NUCLEOTIDE SEQUENCE [LARGE SCALE GENOMIC DNA]</scope>
    <source>
        <strain evidence="2">cv. Punajuju</strain>
        <tissue evidence="1">Leaves</tissue>
    </source>
</reference>
<protein>
    <submittedName>
        <fullName evidence="1">Uncharacterized protein</fullName>
    </submittedName>
</protein>